<proteinExistence type="predicted"/>
<dbReference type="InterPro" id="IPR000719">
    <property type="entry name" value="Prot_kinase_dom"/>
</dbReference>
<dbReference type="EMBL" id="CAJVRM010000072">
    <property type="protein sequence ID" value="CAG8973486.1"/>
    <property type="molecule type" value="Genomic_DNA"/>
</dbReference>
<comment type="caution">
    <text evidence="2">The sequence shown here is derived from an EMBL/GenBank/DDBJ whole genome shotgun (WGS) entry which is preliminary data.</text>
</comment>
<feature type="domain" description="Protein kinase" evidence="1">
    <location>
        <begin position="381"/>
        <end position="680"/>
    </location>
</feature>
<dbReference type="SUPFAM" id="SSF56112">
    <property type="entry name" value="Protein kinase-like (PK-like)"/>
    <property type="match status" value="1"/>
</dbReference>
<protein>
    <recommendedName>
        <fullName evidence="1">Protein kinase domain-containing protein</fullName>
    </recommendedName>
</protein>
<name>A0A9N9Q4Q0_9HELO</name>
<dbReference type="OrthoDB" id="1911848at2759"/>
<dbReference type="PANTHER" id="PTHR37542:SF3">
    <property type="entry name" value="PRION-INHIBITION AND PROPAGATION HELO DOMAIN-CONTAINING PROTEIN"/>
    <property type="match status" value="1"/>
</dbReference>
<accession>A0A9N9Q4Q0</accession>
<dbReference type="PANTHER" id="PTHR37542">
    <property type="entry name" value="HELO DOMAIN-CONTAINING PROTEIN-RELATED"/>
    <property type="match status" value="1"/>
</dbReference>
<dbReference type="PROSITE" id="PS50011">
    <property type="entry name" value="PROTEIN_KINASE_DOM"/>
    <property type="match status" value="1"/>
</dbReference>
<evidence type="ECO:0000313" key="2">
    <source>
        <dbReference type="EMBL" id="CAG8973486.1"/>
    </source>
</evidence>
<dbReference type="GO" id="GO:0004672">
    <property type="term" value="F:protein kinase activity"/>
    <property type="evidence" value="ECO:0007669"/>
    <property type="project" value="InterPro"/>
</dbReference>
<evidence type="ECO:0000259" key="1">
    <source>
        <dbReference type="PROSITE" id="PS50011"/>
    </source>
</evidence>
<evidence type="ECO:0000313" key="3">
    <source>
        <dbReference type="Proteomes" id="UP000701801"/>
    </source>
</evidence>
<organism evidence="2 3">
    <name type="scientific">Hymenoscyphus albidus</name>
    <dbReference type="NCBI Taxonomy" id="595503"/>
    <lineage>
        <taxon>Eukaryota</taxon>
        <taxon>Fungi</taxon>
        <taxon>Dikarya</taxon>
        <taxon>Ascomycota</taxon>
        <taxon>Pezizomycotina</taxon>
        <taxon>Leotiomycetes</taxon>
        <taxon>Helotiales</taxon>
        <taxon>Helotiaceae</taxon>
        <taxon>Hymenoscyphus</taxon>
    </lineage>
</organism>
<dbReference type="Gene3D" id="1.10.510.10">
    <property type="entry name" value="Transferase(Phosphotransferase) domain 1"/>
    <property type="match status" value="1"/>
</dbReference>
<dbReference type="InterPro" id="IPR011009">
    <property type="entry name" value="Kinase-like_dom_sf"/>
</dbReference>
<dbReference type="AlphaFoldDB" id="A0A9N9Q4Q0"/>
<keyword evidence="3" id="KW-1185">Reference proteome</keyword>
<dbReference type="GO" id="GO:0005524">
    <property type="term" value="F:ATP binding"/>
    <property type="evidence" value="ECO:0007669"/>
    <property type="project" value="InterPro"/>
</dbReference>
<sequence length="697" mass="79173">MDALTTAESWKEHLNQKIGSAIRSNKYVSIKVLILYWREGNEGFKTEGREFGLLLQDTFQYAIEEFAIPSSQSELHLRGVVNQILLELATTSEEKNASSLLIIHYGGHGDKNGDRHAGQERRAVWACEFKIIHCPQSHILFYHEHLAYSRGRHELGNPTLNWYSVQEILKEAESDVLLLLDCCFAAQAGRTRREPSKSRFEILAAAAMGMQTPMPGEKSFTKILQKQVKEIFDETRFVLIPDLHQRLVHRMAGLYATPVHISFIQERRPIRLERYSDTSPFTAAEKVASNKLQGSFFQLSVGTRDGFSLSSLEEIVRWLGENAPPTITSLYVERVVGTTSHIHEIVAGLEKDNSLMRAFEKPAVEEILSLWDNVKAIAGQLFAQEKISTGNDSRTTGFWRHVRSILSQLNEENSTLVESLEWNMLNSLAHSEEDTILQEAIDNSAVKSLGFRALRCQRWYQKAVEYRYVLEFEIPPSYIVAENGYNSLQSAIQNTKGVERPTLNQRFRASLMLARAVQKWHSVGWVHQGISGPNIIFLTIKETGKVDYDNPFLQGFEFSRPSSDPSIGRPTDDVAFNVYRHPSRQGNSRKGHRKIHDIYSLGVVLLEIGLWQCAADIVYPSHKKPIPSGADMQKKLQTAVRDRLGHYMGEEYKDSVEKCLAASFDVKMDDENESQLTRMFQKKVINSISQGVRSQIL</sequence>
<gene>
    <name evidence="2" type="ORF">HYALB_00002811</name>
</gene>
<dbReference type="Proteomes" id="UP000701801">
    <property type="component" value="Unassembled WGS sequence"/>
</dbReference>
<reference evidence="2" key="1">
    <citation type="submission" date="2021-07" db="EMBL/GenBank/DDBJ databases">
        <authorList>
            <person name="Durling M."/>
        </authorList>
    </citation>
    <scope>NUCLEOTIDE SEQUENCE</scope>
</reference>